<protein>
    <recommendedName>
        <fullName evidence="5">Transmembrane protein</fullName>
    </recommendedName>
</protein>
<dbReference type="KEGG" id="gsl:Gasu_58200"/>
<proteinExistence type="predicted"/>
<reference evidence="4" key="1">
    <citation type="journal article" date="2013" name="Science">
        <title>Gene transfer from bacteria and archaea facilitated evolution of an extremophilic eukaryote.</title>
        <authorList>
            <person name="Schonknecht G."/>
            <person name="Chen W.H."/>
            <person name="Ternes C.M."/>
            <person name="Barbier G.G."/>
            <person name="Shrestha R.P."/>
            <person name="Stanke M."/>
            <person name="Brautigam A."/>
            <person name="Baker B.J."/>
            <person name="Banfield J.F."/>
            <person name="Garavito R.M."/>
            <person name="Carr K."/>
            <person name="Wilkerson C."/>
            <person name="Rensing S.A."/>
            <person name="Gagneul D."/>
            <person name="Dickenson N.E."/>
            <person name="Oesterhelt C."/>
            <person name="Lercher M.J."/>
            <person name="Weber A.P."/>
        </authorList>
    </citation>
    <scope>NUCLEOTIDE SEQUENCE [LARGE SCALE GENOMIC DNA]</scope>
    <source>
        <strain evidence="4">074W</strain>
    </source>
</reference>
<dbReference type="Proteomes" id="UP000030680">
    <property type="component" value="Unassembled WGS sequence"/>
</dbReference>
<keyword evidence="2" id="KW-0812">Transmembrane</keyword>
<keyword evidence="4" id="KW-1185">Reference proteome</keyword>
<dbReference type="EMBL" id="KB454546">
    <property type="protein sequence ID" value="EME26587.1"/>
    <property type="molecule type" value="Genomic_DNA"/>
</dbReference>
<evidence type="ECO:0000313" key="3">
    <source>
        <dbReference type="EMBL" id="EME26587.1"/>
    </source>
</evidence>
<feature type="transmembrane region" description="Helical" evidence="2">
    <location>
        <begin position="34"/>
        <end position="53"/>
    </location>
</feature>
<dbReference type="AlphaFoldDB" id="M2X9P8"/>
<name>M2X9P8_GALSU</name>
<dbReference type="RefSeq" id="XP_005703107.1">
    <property type="nucleotide sequence ID" value="XM_005703050.1"/>
</dbReference>
<keyword evidence="2" id="KW-1133">Transmembrane helix</keyword>
<evidence type="ECO:0000256" key="2">
    <source>
        <dbReference type="SAM" id="Phobius"/>
    </source>
</evidence>
<dbReference type="Gramene" id="EME26587">
    <property type="protein sequence ID" value="EME26587"/>
    <property type="gene ID" value="Gasu_58200"/>
</dbReference>
<accession>M2X9P8</accession>
<gene>
    <name evidence="3" type="ORF">Gasu_58200</name>
</gene>
<evidence type="ECO:0000256" key="1">
    <source>
        <dbReference type="SAM" id="MobiDB-lite"/>
    </source>
</evidence>
<feature type="region of interest" description="Disordered" evidence="1">
    <location>
        <begin position="177"/>
        <end position="196"/>
    </location>
</feature>
<keyword evidence="2" id="KW-0472">Membrane</keyword>
<feature type="transmembrane region" description="Helical" evidence="2">
    <location>
        <begin position="127"/>
        <end position="146"/>
    </location>
</feature>
<evidence type="ECO:0000313" key="4">
    <source>
        <dbReference type="Proteomes" id="UP000030680"/>
    </source>
</evidence>
<organism evidence="3 4">
    <name type="scientific">Galdieria sulphuraria</name>
    <name type="common">Red alga</name>
    <dbReference type="NCBI Taxonomy" id="130081"/>
    <lineage>
        <taxon>Eukaryota</taxon>
        <taxon>Rhodophyta</taxon>
        <taxon>Bangiophyceae</taxon>
        <taxon>Galdieriales</taxon>
        <taxon>Galdieriaceae</taxon>
        <taxon>Galdieria</taxon>
    </lineage>
</organism>
<dbReference type="GeneID" id="17085553"/>
<evidence type="ECO:0008006" key="5">
    <source>
        <dbReference type="Google" id="ProtNLM"/>
    </source>
</evidence>
<sequence>MSICHKSIETRKWQQTKHSTLMPKSCLCHRKWELTGYFVIMGSVAMAFSWLLLQKTHSVVSTRCSSFKKQTVQQFCYICNWKNARPTSCFLPVRLFKWRKFLPHSAPSFQTWKQSIAVKFAFDFSTFVSSTFFISGVAIFGAVGLHRSRDELVASREKLSCSNLTELEEEHELPSISDYRFDDPSSTRSIRKTSKL</sequence>
<dbReference type="OrthoDB" id="10501089at2759"/>